<reference evidence="8 9" key="1">
    <citation type="submission" date="2016-03" db="EMBL/GenBank/DDBJ databases">
        <authorList>
            <person name="Ploux O."/>
        </authorList>
    </citation>
    <scope>NUCLEOTIDE SEQUENCE [LARGE SCALE GENOMIC DNA]</scope>
    <source>
        <strain evidence="8 9">UAMH 11012</strain>
    </source>
</reference>
<dbReference type="GO" id="GO:0016874">
    <property type="term" value="F:ligase activity"/>
    <property type="evidence" value="ECO:0007669"/>
    <property type="project" value="UniProtKB-KW"/>
</dbReference>
<dbReference type="Gene3D" id="3.30.559.30">
    <property type="entry name" value="Nonribosomal peptide synthetase, condensation domain"/>
    <property type="match status" value="5"/>
</dbReference>
<proteinExistence type="inferred from homology"/>
<dbReference type="FunFam" id="3.40.50.12780:FF:000024">
    <property type="entry name" value="Nonribosomal siderophore peptide synthase SidC"/>
    <property type="match status" value="2"/>
</dbReference>
<dbReference type="GO" id="GO:0010106">
    <property type="term" value="P:cellular response to iron ion starvation"/>
    <property type="evidence" value="ECO:0007669"/>
    <property type="project" value="UniProtKB-ARBA"/>
</dbReference>
<dbReference type="GO" id="GO:0031169">
    <property type="term" value="P:ferrichrome biosynthetic process"/>
    <property type="evidence" value="ECO:0007669"/>
    <property type="project" value="UniProtKB-ARBA"/>
</dbReference>
<dbReference type="GO" id="GO:0005737">
    <property type="term" value="C:cytoplasm"/>
    <property type="evidence" value="ECO:0007669"/>
    <property type="project" value="TreeGrafter"/>
</dbReference>
<feature type="domain" description="Carrier" evidence="7">
    <location>
        <begin position="801"/>
        <end position="876"/>
    </location>
</feature>
<evidence type="ECO:0000313" key="8">
    <source>
        <dbReference type="EMBL" id="CZR55361.1"/>
    </source>
</evidence>
<gene>
    <name evidence="8" type="ORF">PAC_05248</name>
</gene>
<keyword evidence="9" id="KW-1185">Reference proteome</keyword>
<dbReference type="SUPFAM" id="SSF56801">
    <property type="entry name" value="Acetyl-CoA synthetase-like"/>
    <property type="match status" value="3"/>
</dbReference>
<dbReference type="Pfam" id="PF00550">
    <property type="entry name" value="PP-binding"/>
    <property type="match status" value="5"/>
</dbReference>
<evidence type="ECO:0000256" key="2">
    <source>
        <dbReference type="ARBA" id="ARBA00022450"/>
    </source>
</evidence>
<comment type="similarity">
    <text evidence="5">Belongs to the NRP synthetase family.</text>
</comment>
<keyword evidence="2" id="KW-0596">Phosphopantetheine</keyword>
<evidence type="ECO:0000256" key="3">
    <source>
        <dbReference type="ARBA" id="ARBA00022553"/>
    </source>
</evidence>
<name>A0A1L7WRF5_9HELO</name>
<dbReference type="InterPro" id="IPR042099">
    <property type="entry name" value="ANL_N_sf"/>
</dbReference>
<dbReference type="FunFam" id="3.30.559.30:FF:000014">
    <property type="entry name" value="Nonribosomal siderophore peptide synthase SidC"/>
    <property type="match status" value="1"/>
</dbReference>
<organism evidence="8 9">
    <name type="scientific">Phialocephala subalpina</name>
    <dbReference type="NCBI Taxonomy" id="576137"/>
    <lineage>
        <taxon>Eukaryota</taxon>
        <taxon>Fungi</taxon>
        <taxon>Dikarya</taxon>
        <taxon>Ascomycota</taxon>
        <taxon>Pezizomycotina</taxon>
        <taxon>Leotiomycetes</taxon>
        <taxon>Helotiales</taxon>
        <taxon>Mollisiaceae</taxon>
        <taxon>Phialocephala</taxon>
        <taxon>Phialocephala fortinii species complex</taxon>
    </lineage>
</organism>
<dbReference type="SUPFAM" id="SSF52777">
    <property type="entry name" value="CoA-dependent acyltransferases"/>
    <property type="match status" value="10"/>
</dbReference>
<dbReference type="Pfam" id="PF00668">
    <property type="entry name" value="Condensation"/>
    <property type="match status" value="5"/>
</dbReference>
<dbReference type="CDD" id="cd19542">
    <property type="entry name" value="CT_NRPS-like"/>
    <property type="match status" value="1"/>
</dbReference>
<evidence type="ECO:0000256" key="4">
    <source>
        <dbReference type="ARBA" id="ARBA00022598"/>
    </source>
</evidence>
<feature type="domain" description="Carrier" evidence="7">
    <location>
        <begin position="1908"/>
        <end position="1984"/>
    </location>
</feature>
<dbReference type="Gene3D" id="1.10.1200.10">
    <property type="entry name" value="ACP-like"/>
    <property type="match status" value="5"/>
</dbReference>
<evidence type="ECO:0000259" key="7">
    <source>
        <dbReference type="PROSITE" id="PS50075"/>
    </source>
</evidence>
<dbReference type="InterPro" id="IPR001242">
    <property type="entry name" value="Condensation_dom"/>
</dbReference>
<dbReference type="SUPFAM" id="SSF47336">
    <property type="entry name" value="ACP-like"/>
    <property type="match status" value="5"/>
</dbReference>
<dbReference type="GO" id="GO:0043041">
    <property type="term" value="P:amino acid activation for nonribosomal peptide biosynthetic process"/>
    <property type="evidence" value="ECO:0007669"/>
    <property type="project" value="TreeGrafter"/>
</dbReference>
<dbReference type="InterPro" id="IPR020806">
    <property type="entry name" value="PKS_PP-bd"/>
</dbReference>
<dbReference type="InterPro" id="IPR010071">
    <property type="entry name" value="AA_adenyl_dom"/>
</dbReference>
<dbReference type="InterPro" id="IPR036736">
    <property type="entry name" value="ACP-like_sf"/>
</dbReference>
<dbReference type="EMBL" id="FJOG01000006">
    <property type="protein sequence ID" value="CZR55361.1"/>
    <property type="molecule type" value="Genomic_DNA"/>
</dbReference>
<dbReference type="GO" id="GO:0031177">
    <property type="term" value="F:phosphopantetheine binding"/>
    <property type="evidence" value="ECO:0007669"/>
    <property type="project" value="InterPro"/>
</dbReference>
<dbReference type="NCBIfam" id="TIGR01733">
    <property type="entry name" value="AA-adenyl-dom"/>
    <property type="match status" value="1"/>
</dbReference>
<dbReference type="SMART" id="SM00823">
    <property type="entry name" value="PKS_PP"/>
    <property type="match status" value="3"/>
</dbReference>
<feature type="compositionally biased region" description="Basic and acidic residues" evidence="6">
    <location>
        <begin position="43"/>
        <end position="55"/>
    </location>
</feature>
<dbReference type="Pfam" id="PF13193">
    <property type="entry name" value="AMP-binding_C"/>
    <property type="match status" value="1"/>
</dbReference>
<protein>
    <submittedName>
        <fullName evidence="8">Related to non-ribosomal peptide synthetase</fullName>
    </submittedName>
</protein>
<evidence type="ECO:0000256" key="1">
    <source>
        <dbReference type="ARBA" id="ARBA00004924"/>
    </source>
</evidence>
<dbReference type="InterPro" id="IPR025110">
    <property type="entry name" value="AMP-bd_C"/>
</dbReference>
<sequence length="4676" mass="515418">MTVTNAILSTPRSVPDTLLPFLDTIYRGPRPQTSKNTDSNGTNRDHSQAPKESRWSLKDQLPQGIFIQEEQSILQTYATFVAALTGQDEVAFYATTADTHICHAQIAAASQNHEPNSRELVSLNILDSASVPDAALDFSINLYGDRNADQSRECTGDEEEFALAVEVNFDASICEISLQVACDRASFEDATYLLRTFLQYIHISMVKTNCSSKIAQDATVGLSILNFPPRSRPPPFPQDQNQTPKSDPLLHRAFERRAAEHPDRIALDYLRSSASQSKPTRETYSYRQLNRLADDLATSLLASIGSRILTGPRAVPILLSTSPDLYISYLAVLKAGLAFCPLPTDAPTQRLQDIIDDLNPQVLLGAESFSRQHPTLKLRSGSANTISSSWIDVEEFISRHNDVFNEDLPSLTPSVDTREHDICYVMYTSGSTGKPKGVQITHLAASCSIASHSQRPLPPSADGVPRWFQFAAPTFDPSLMEIFVTLSTGSTLCSASRHLTLSDLESTVSELGASVMMSTPSMAALLRPSKMPSLRSLWTMGETLLRRNIEDFAANPKTELCNAYGPTEGAINCTLLPSFHPEDRGSIIGPALPTCSLFILDANSTIPVPVPRGFVGELAIGGPQVSIGYLNRPEQNAKSFIESAEFGRLYRTGDKARIVTDRNGHYVVEFLGRIDDSQVKLSGRRVDLGEIDAVLTKCRGVKEAVTVSYKQFADQAGSEEAVAFIVLDDHGQGEAEPECREAAARQLPSYMCPTKYFFLDKIPRSSAGKVDRKALRALVDSSRQARVARKTHANGEKLSHTPGHDLELHLCSVLSEVLGCTQISPTTKLFSVGVDSLRAVRYLQRLRDSGVNELGIVDVLRNATPRALADLLLKRRKVPHENGNEASSISRLQQQRIERELFYQKYQQTCADHFGVGSKYIENILPTTATQSGMLASFLRGSLEGISGKNYIYCSVHHINSSVDIQKLQKCWNTVLRRHDAYRMVFLPIDDTSAPFLQCVLSASCRRATKAWKEYDLETDDNENFQEAIRDALLEAEKSISLDRPPLEMALVTTPTRKVITCSLFHALFDGASLQLLFEEVTDEYSGAPTPSRTEISTAVDMHFTSDTQKAIDFWAAQMEDCEPAHFPNLTGLRPEVTSKVTKTTTYPATFKISALRSGAANAAASPLAILQAAWSLLLITYNDSWSSSAFGSVVSGRLDSNSELCVGPTFTTIPITIPAKLFQGQPYASNASILQHLTELNAKSLEHLQIPLNSVLAPGGRLHYDTLLAYQDFASGTSNSELWNSVEYPAMGNDFAVMIEVWPEPDGSLRLRATYTDEYLDGPSVSLMLQQFNDNIAGILQHPERPYLDGRFTPLPQLPSKEFAPEANELDQLLHGPFESQVKQNPEDLALIFKTDLRSHDAKGNIEWTYRELDLKANRLASHLTQTFGCLRDLVVPFSLEKSPELYVAILGILKAGAAWCPIDPVFPADRRRELITRTDAKMLLVANNTLVQDDSAIPEGVILIDLNSSDIEDTKVTPNATLTPHDMAYLIWTSGTTGLPKGVMVEHHSAAAAMKSLRNLIHSDDEGTVRCLQFSQPTFDVFVQDLFYTWGLGGIVISATKDTMLGSFPTLANETNATHVHLTPAFAAAVPRNQIKTLQVVTFIGEALSQTIADDWGQNMIAYNTYGPAEVSVVSTVRQFAGCANNFKSVNVGFTLPSVSTFVINDDKIVIKQGVGELALAGPQVARGYWKDSTKTQEKFHWNKSAQAHVYMTGDIVRQLHDGSFEFVGRRDDLVKLNGMRVELSEISFALGNCHPDVEQVVTMHMARPNRPTKVVVVFLSVPSWQEIIAERAAPITHAGASELANVVWAEARRTLPEHMVPSVIIVLGSIPMTASAKIDRIALSKAYESLDIEAWENVISPAKGSNWTELEATLLEQVAKFSGTILKSINRTSRLAALGIDSIGAIRFAARLKIAGYALSTADLLKSRTVGDLCQILSRLSSEAEVSSDKNSQLLQDFHDQWHPAVTQYLKAASENSFFVCPSLPMQENLLSETFRNPQTYWSNHFFELSEHISISALEKAWKLVASQNDALRIGFIPTAALTETSAPKATSTFVQAIFSEPSVDFSVVEVTSNKFVALAKQRALAIALKRQENSFLQPCWAITTFDRGGSMTMMFSIHHSIHDGPSLSFIMHDLKNVYESSACALESRHQLREAVTISTSSTEHDDIEDSTFWEQTLQDFVAAEDDIGEDKGKPKTSSGYNTATVHLSASYTDLQAFTQHLEISSITSLLRAAWGCTVADFLEADNKNVVLGEVLSERALHPSLDDVIGPLVTLVPAPVRASGNACEIVKKHDKTMIAAWKHRNINPGALRRLIKRPKHQPLYPAVFVFHPHADEENDHALWIETDDIIGLNVEHELTLNVEERADGSLDLVVSAESSTLGLDRVELLTKQLDALITSMVKHPVVSISELTNHFPIDLLSKGKSRQLIENPIVAYDNPLCWFEHWAQVSPDWPAAEIAEQIEIGSTRTVSWTFYQLNHEANLVCAFIHSLGVRGRMIGICLGRTLTAFAVTVGIFKSGNTYLPIDEDLPKERKTFLLHDSNAAIFFTHGRAEFTPPDCRAVDVDNDQYKLENASSANGSRSKDDIAYLLYTSGSTGNPKGVLISNSNLTAFCEAQSEFICHNAPATLTLGGTGKWLGLASRAFDVHVAEMFLAWRHGLCAVTGKRSMLLDDLAMALKELRVTHASFVPSLLDQVGLIPADVPILRFMSVGGEKISQRTLEAWGDSQTVPLVNAYGPTECTIGCCSARVSSKSNMRNIGNPLGDSIAHVLVPGTLTYAKRGMEGELCFTGSLVGIGYHNRDTGDFVEDFHSERMYRTGDLVRMMPDGSIEIFGRSDDQTKIRGQRLELGEVSECARCLSPDGTYVTSLITKHPDLSRMQLVSFVARSRSGSGNEEPVVLQTFDTVNDTIRSGCKERLPSYMVPDVVVPLSFLPLASTSGKADVKLLKKIFSSIPLRTLLSAQGSPSSAKAAESRELNEDEKQITELLKAVLRGTDAYFQPSTNIFEVGVDSLVAISLATLMRKHGYDCTVADVLSTDTISDLALLPHASILREQEAATKARAQEKLSKIETSFRESLIGIKLDGKVAAVRPCLPVQEAVVAKSLDKEGGGTYVNHIVLELFKQINISKFKQTWEAAIRDNEILRTCFCQVENNIIQVVLHQEEIAPPWTETSTDQEDRLMFLKGLQDDIAREMVNKIDEMPPIRLLLLKSDGSSPPPLFCVSMHHALYDAEALSMLLSDVYSRYIGLEVSPRPSSESLIERFLSFDENSARQYWTEAFQDYQCPAPPSDIQIDIPAKLCTRTLKTNLASLEAKAASLRVTLPTLAQTAFGIAMAKASSVNDFVCGLVLSGRSIPVPDVENILAPTITTVPQRIDLRNSSASILDVLASVQKSSGKMLQFQHTSLRAIHKWAKADHPLFNCLSSYVKPGKQPSYEDVWTEVESYMPPDYPFAVEFEANAESNELIIRAGYTSDFGTDQDVANLLEMVELLIDTISPDNAITIKFFGIESKGHSQAESNLDDHCREFSSQEQQIRDILLTLGGFESEHISRHSTFFRLGVDSVIAIRFAQQLRAAGLRISSSDIARYPSIAQLSAHISTKNQAPPQSLPINYILTQDTNRYRGAIQLLSSDDSISQIYACTPLQTGLLTQTVASGGVLYVHHPTVQLADNIDLDRLKNAWVQVLSSLDILRTSFHYIEESEARWIAAVHEHSQSAWDETVVDKIEEGINNIVASTIFPSPKSFSTPPVKVTILGSGPTTVMVLSLHHSLYDGWSLPFIFERLSTAYTKDEILPKTQFSTAAKLITERQQGSVDFWLERLENYIPSNLPASGLRAATTFSKITIGLSTTDVLERCKAMNVNLQSVALLAYGKALCCLVQRRDIVFGHVVSGRTLPVEDVEQIVGPLFNTIPFRIQLSNPLTTNEDVVREVQQVVVDGQEYQHASLNTIQKLWRQSQKGSDTALIHALFVFQKATPEDSSSSSELWTPFDMEDSRDSTEYGLNVEFEQGELELTLSTASSRLNPEDLDNFCLTFDQILQDILNVPSRSVTAYPKKLQGLPVSTEIRQSKPETSNFYDIADTPALFIVRKAFSDVSQIPEDNIRFETSIFSLGIDSIAAIRVASICREQGIQLSVADILQGRCVGGIVRILMSKTPDTTGNGTSIVEVSSEIRNDVLARLQHPESSVEQIMPCLAGQVYHLSSWLISGRTFYEPTWALRSRTKLDADALRGAWSSVQQRYAILRTVFVAIGPYEAYQVVLKPDIIGRYGFALSHTSQSLVDVVKQEVKAAYASPSTLLQPPISLHLIQGKTEDVLLTKLHHSLYDAWTMTSFIGELSDVYGQRQSSSTPSFPDFIWHTRDALAHLDESTFWKSILANAEPTILSPPTAKPTSSPSLKQTFVWVRSAVTNLKEKTKICQTSNLALSTVVIQAFARVIGQCTKTSHPTFGFFHTGRSSSFPGTAQMFGPCVNLLPMTISSKGQSDLKTALNIQENLSDRVPFEQSYLRDILCWKQGLDPSSPDSHPQPLFNASLNLLWHGKPKTEINSEQVKLLEPMDIGVPTDFASEEAIPGETAIDGLEIGYLAKQNLFVDVGPVEESDSIDFGVKCEFSLMDEEDLRVFVGKIGEEVERIVGVLGAA</sequence>
<feature type="domain" description="Carrier" evidence="7">
    <location>
        <begin position="4120"/>
        <end position="4193"/>
    </location>
</feature>
<dbReference type="FunFam" id="3.30.300.30:FF:000015">
    <property type="entry name" value="Nonribosomal peptide synthase SidD"/>
    <property type="match status" value="2"/>
</dbReference>
<dbReference type="CDD" id="cd05918">
    <property type="entry name" value="A_NRPS_SidN3_like"/>
    <property type="match status" value="2"/>
</dbReference>
<keyword evidence="4" id="KW-0436">Ligase</keyword>
<feature type="region of interest" description="Disordered" evidence="6">
    <location>
        <begin position="25"/>
        <end position="55"/>
    </location>
</feature>
<dbReference type="PANTHER" id="PTHR45527:SF2">
    <property type="entry name" value="FERRICROCIN SYNTHETASE (NONRIBOSOMAL PEPTIDE SIDEROPHORE SYNTHASE ) (EUROFUNG)"/>
    <property type="match status" value="1"/>
</dbReference>
<dbReference type="InterPro" id="IPR045851">
    <property type="entry name" value="AMP-bd_C_sf"/>
</dbReference>
<dbReference type="PROSITE" id="PS50075">
    <property type="entry name" value="CARRIER"/>
    <property type="match status" value="5"/>
</dbReference>
<dbReference type="FunFam" id="3.30.300.30:FF:000033">
    <property type="entry name" value="Nonribosomal siderophore peptide synthase SidC"/>
    <property type="match status" value="1"/>
</dbReference>
<feature type="domain" description="Carrier" evidence="7">
    <location>
        <begin position="3017"/>
        <end position="3093"/>
    </location>
</feature>
<dbReference type="SMART" id="SM01294">
    <property type="entry name" value="PKS_PP_betabranch"/>
    <property type="match status" value="1"/>
</dbReference>
<evidence type="ECO:0000256" key="6">
    <source>
        <dbReference type="SAM" id="MobiDB-lite"/>
    </source>
</evidence>
<dbReference type="PANTHER" id="PTHR45527">
    <property type="entry name" value="NONRIBOSOMAL PEPTIDE SYNTHETASE"/>
    <property type="match status" value="1"/>
</dbReference>
<feature type="compositionally biased region" description="Polar residues" evidence="6">
    <location>
        <begin position="31"/>
        <end position="42"/>
    </location>
</feature>
<accession>A0A1L7WRF5</accession>
<feature type="domain" description="Carrier" evidence="7">
    <location>
        <begin position="3566"/>
        <end position="3642"/>
    </location>
</feature>
<dbReference type="Pfam" id="PF00501">
    <property type="entry name" value="AMP-binding"/>
    <property type="match status" value="3"/>
</dbReference>
<evidence type="ECO:0000256" key="5">
    <source>
        <dbReference type="ARBA" id="ARBA00029454"/>
    </source>
</evidence>
<dbReference type="Gene3D" id="3.40.50.12780">
    <property type="entry name" value="N-terminal domain of ligase-like"/>
    <property type="match status" value="3"/>
</dbReference>
<dbReference type="InterPro" id="IPR020845">
    <property type="entry name" value="AMP-binding_CS"/>
</dbReference>
<keyword evidence="3" id="KW-0597">Phosphoprotein</keyword>
<dbReference type="Proteomes" id="UP000184330">
    <property type="component" value="Unassembled WGS sequence"/>
</dbReference>
<dbReference type="Gene3D" id="3.30.300.30">
    <property type="match status" value="3"/>
</dbReference>
<dbReference type="OrthoDB" id="416786at2759"/>
<dbReference type="NCBIfam" id="NF003417">
    <property type="entry name" value="PRK04813.1"/>
    <property type="match status" value="3"/>
</dbReference>
<comment type="pathway">
    <text evidence="1">Siderophore biosynthesis.</text>
</comment>
<dbReference type="InterPro" id="IPR023213">
    <property type="entry name" value="CAT-like_dom_sf"/>
</dbReference>
<dbReference type="Gene3D" id="3.30.559.10">
    <property type="entry name" value="Chloramphenicol acetyltransferase-like domain"/>
    <property type="match status" value="5"/>
</dbReference>
<dbReference type="PROSITE" id="PS00455">
    <property type="entry name" value="AMP_BINDING"/>
    <property type="match status" value="3"/>
</dbReference>
<evidence type="ECO:0000313" key="9">
    <source>
        <dbReference type="Proteomes" id="UP000184330"/>
    </source>
</evidence>
<dbReference type="InterPro" id="IPR000873">
    <property type="entry name" value="AMP-dep_synth/lig_dom"/>
</dbReference>
<dbReference type="InterPro" id="IPR009081">
    <property type="entry name" value="PP-bd_ACP"/>
</dbReference>
<dbReference type="STRING" id="576137.A0A1L7WRF5"/>